<accession>A0ABQ5TYQ2</accession>
<dbReference type="SMART" id="SM00855">
    <property type="entry name" value="PGAM"/>
    <property type="match status" value="1"/>
</dbReference>
<dbReference type="InterPro" id="IPR029033">
    <property type="entry name" value="His_PPase_superfam"/>
</dbReference>
<name>A0ABQ5TYQ2_9PROT</name>
<dbReference type="InterPro" id="IPR013078">
    <property type="entry name" value="His_Pase_superF_clade-1"/>
</dbReference>
<dbReference type="Gene3D" id="3.40.50.1240">
    <property type="entry name" value="Phosphoglycerate mutase-like"/>
    <property type="match status" value="1"/>
</dbReference>
<dbReference type="PANTHER" id="PTHR47623">
    <property type="entry name" value="OS09G0287300 PROTEIN"/>
    <property type="match status" value="1"/>
</dbReference>
<dbReference type="SUPFAM" id="SSF53254">
    <property type="entry name" value="Phosphoglycerate mutase-like"/>
    <property type="match status" value="1"/>
</dbReference>
<reference evidence="1" key="2">
    <citation type="submission" date="2023-01" db="EMBL/GenBank/DDBJ databases">
        <title>Draft genome sequence of Sneathiella chinensis strain NBRC 103408.</title>
        <authorList>
            <person name="Sun Q."/>
            <person name="Mori K."/>
        </authorList>
    </citation>
    <scope>NUCLEOTIDE SEQUENCE</scope>
    <source>
        <strain evidence="1">NBRC 103408</strain>
    </source>
</reference>
<sequence length="178" mass="19840">MPRLTLLRHAKSSWEDLSLGDIDRPLAPRGKRDAVTMGKFLLQQELAPELVICSPALRTRETLARLHPFMPKDVEVRFDKMVYSAGMGSGLITLAKGLEDAVRHVMIIGHNPTMHELALSLVDWTSEELALQQKVRRKFPTAALACIEFSGSDWSSLERGQGRLVCYGTPKMIARDGT</sequence>
<comment type="caution">
    <text evidence="1">The sequence shown here is derived from an EMBL/GenBank/DDBJ whole genome shotgun (WGS) entry which is preliminary data.</text>
</comment>
<dbReference type="Pfam" id="PF00300">
    <property type="entry name" value="His_Phos_1"/>
    <property type="match status" value="1"/>
</dbReference>
<evidence type="ECO:0000313" key="2">
    <source>
        <dbReference type="Proteomes" id="UP001161409"/>
    </source>
</evidence>
<dbReference type="CDD" id="cd07067">
    <property type="entry name" value="HP_PGM_like"/>
    <property type="match status" value="1"/>
</dbReference>
<reference evidence="1" key="1">
    <citation type="journal article" date="2014" name="Int. J. Syst. Evol. Microbiol.">
        <title>Complete genome of a new Firmicutes species belonging to the dominant human colonic microbiota ('Ruminococcus bicirculans') reveals two chromosomes and a selective capacity to utilize plant glucans.</title>
        <authorList>
            <consortium name="NISC Comparative Sequencing Program"/>
            <person name="Wegmann U."/>
            <person name="Louis P."/>
            <person name="Goesmann A."/>
            <person name="Henrissat B."/>
            <person name="Duncan S.H."/>
            <person name="Flint H.J."/>
        </authorList>
    </citation>
    <scope>NUCLEOTIDE SEQUENCE</scope>
    <source>
        <strain evidence="1">NBRC 103408</strain>
    </source>
</reference>
<organism evidence="1 2">
    <name type="scientific">Sneathiella chinensis</name>
    <dbReference type="NCBI Taxonomy" id="349750"/>
    <lineage>
        <taxon>Bacteria</taxon>
        <taxon>Pseudomonadati</taxon>
        <taxon>Pseudomonadota</taxon>
        <taxon>Alphaproteobacteria</taxon>
        <taxon>Sneathiellales</taxon>
        <taxon>Sneathiellaceae</taxon>
        <taxon>Sneathiella</taxon>
    </lineage>
</organism>
<gene>
    <name evidence="1" type="ORF">GCM10007924_03230</name>
</gene>
<keyword evidence="2" id="KW-1185">Reference proteome</keyword>
<proteinExistence type="predicted"/>
<protein>
    <submittedName>
        <fullName evidence="1">Phosphohistidine phosphatase</fullName>
    </submittedName>
</protein>
<dbReference type="Proteomes" id="UP001161409">
    <property type="component" value="Unassembled WGS sequence"/>
</dbReference>
<dbReference type="EMBL" id="BSNF01000001">
    <property type="protein sequence ID" value="GLQ05102.1"/>
    <property type="molecule type" value="Genomic_DNA"/>
</dbReference>
<evidence type="ECO:0000313" key="1">
    <source>
        <dbReference type="EMBL" id="GLQ05102.1"/>
    </source>
</evidence>
<dbReference type="PANTHER" id="PTHR47623:SF1">
    <property type="entry name" value="OS09G0287300 PROTEIN"/>
    <property type="match status" value="1"/>
</dbReference>
<dbReference type="RefSeq" id="WP_169559131.1">
    <property type="nucleotide sequence ID" value="NZ_BSNF01000001.1"/>
</dbReference>